<dbReference type="EMBL" id="LAZR01053237">
    <property type="protein sequence ID" value="KKK81182.1"/>
    <property type="molecule type" value="Genomic_DNA"/>
</dbReference>
<dbReference type="Gene3D" id="1.10.10.1320">
    <property type="entry name" value="Anti-sigma factor, zinc-finger domain"/>
    <property type="match status" value="1"/>
</dbReference>
<dbReference type="InterPro" id="IPR041916">
    <property type="entry name" value="Anti_sigma_zinc_sf"/>
</dbReference>
<proteinExistence type="predicted"/>
<evidence type="ECO:0000313" key="3">
    <source>
        <dbReference type="EMBL" id="KKK81182.1"/>
    </source>
</evidence>
<keyword evidence="1" id="KW-0812">Transmembrane</keyword>
<dbReference type="AlphaFoldDB" id="A0A0F8YIF0"/>
<evidence type="ECO:0000259" key="2">
    <source>
        <dbReference type="Pfam" id="PF13490"/>
    </source>
</evidence>
<gene>
    <name evidence="3" type="ORF">LCGC14_2816040</name>
</gene>
<protein>
    <recommendedName>
        <fullName evidence="2">Putative zinc-finger domain-containing protein</fullName>
    </recommendedName>
</protein>
<comment type="caution">
    <text evidence="3">The sequence shown here is derived from an EMBL/GenBank/DDBJ whole genome shotgun (WGS) entry which is preliminary data.</text>
</comment>
<evidence type="ECO:0000256" key="1">
    <source>
        <dbReference type="SAM" id="Phobius"/>
    </source>
</evidence>
<name>A0A0F8YIF0_9ZZZZ</name>
<keyword evidence="1" id="KW-1133">Transmembrane helix</keyword>
<sequence>MKKSSRNCDPVMVSSFLDKELDPADDASIDRHISSCPSCRKMLDDLKALSRQVRTHITGICDTDHASIEKSLLETICKKKTPFGERIKEAVLSKKVWIPVTAAASLLLVFFTVFQSPGATEPSAIIASLSGDVSSVVIIETSRTRQTILWFNEEFSLKD</sequence>
<dbReference type="InterPro" id="IPR027383">
    <property type="entry name" value="Znf_put"/>
</dbReference>
<keyword evidence="1" id="KW-0472">Membrane</keyword>
<organism evidence="3">
    <name type="scientific">marine sediment metagenome</name>
    <dbReference type="NCBI Taxonomy" id="412755"/>
    <lineage>
        <taxon>unclassified sequences</taxon>
        <taxon>metagenomes</taxon>
        <taxon>ecological metagenomes</taxon>
    </lineage>
</organism>
<dbReference type="Pfam" id="PF13490">
    <property type="entry name" value="zf-HC2"/>
    <property type="match status" value="1"/>
</dbReference>
<accession>A0A0F8YIF0</accession>
<feature type="domain" description="Putative zinc-finger" evidence="2">
    <location>
        <begin position="13"/>
        <end position="40"/>
    </location>
</feature>
<feature type="transmembrane region" description="Helical" evidence="1">
    <location>
        <begin position="96"/>
        <end position="114"/>
    </location>
</feature>
<reference evidence="3" key="1">
    <citation type="journal article" date="2015" name="Nature">
        <title>Complex archaea that bridge the gap between prokaryotes and eukaryotes.</title>
        <authorList>
            <person name="Spang A."/>
            <person name="Saw J.H."/>
            <person name="Jorgensen S.L."/>
            <person name="Zaremba-Niedzwiedzka K."/>
            <person name="Martijn J."/>
            <person name="Lind A.E."/>
            <person name="van Eijk R."/>
            <person name="Schleper C."/>
            <person name="Guy L."/>
            <person name="Ettema T.J."/>
        </authorList>
    </citation>
    <scope>NUCLEOTIDE SEQUENCE</scope>
</reference>